<evidence type="ECO:0000256" key="2">
    <source>
        <dbReference type="ARBA" id="ARBA00005386"/>
    </source>
</evidence>
<dbReference type="InterPro" id="IPR019734">
    <property type="entry name" value="TPR_rpt"/>
</dbReference>
<dbReference type="KEGG" id="slt:Slit_2210"/>
<keyword evidence="6" id="KW-0677">Repeat</keyword>
<name>D5CUQ1_SIDLE</name>
<evidence type="ECO:0000256" key="8">
    <source>
        <dbReference type="PROSITE-ProRule" id="PRU00339"/>
    </source>
</evidence>
<feature type="repeat" description="TPR" evidence="8">
    <location>
        <begin position="100"/>
        <end position="133"/>
    </location>
</feature>
<dbReference type="PANTHER" id="PTHR44998:SF1">
    <property type="entry name" value="UDP-N-ACETYLGLUCOSAMINE--PEPTIDE N-ACETYLGLUCOSAMINYLTRANSFERASE 110 KDA SUBUNIT"/>
    <property type="match status" value="1"/>
</dbReference>
<organism evidence="10 11">
    <name type="scientific">Sideroxydans lithotrophicus (strain ES-1)</name>
    <dbReference type="NCBI Taxonomy" id="580332"/>
    <lineage>
        <taxon>Bacteria</taxon>
        <taxon>Pseudomonadati</taxon>
        <taxon>Pseudomonadota</taxon>
        <taxon>Betaproteobacteria</taxon>
        <taxon>Nitrosomonadales</taxon>
        <taxon>Gallionellaceae</taxon>
        <taxon>Sideroxydans</taxon>
    </lineage>
</organism>
<dbReference type="PROSITE" id="PS50005">
    <property type="entry name" value="TPR"/>
    <property type="match status" value="5"/>
</dbReference>
<dbReference type="HOGENOM" id="CLU_001721_5_2_4"/>
<comment type="pathway">
    <text evidence="1">Protein modification; protein glycosylation.</text>
</comment>
<accession>D5CUQ1</accession>
<keyword evidence="4" id="KW-0328">Glycosyltransferase</keyword>
<dbReference type="Gene3D" id="1.25.40.10">
    <property type="entry name" value="Tetratricopeptide repeat domain"/>
    <property type="match status" value="1"/>
</dbReference>
<dbReference type="RefSeq" id="WP_013030336.1">
    <property type="nucleotide sequence ID" value="NC_013959.1"/>
</dbReference>
<evidence type="ECO:0000256" key="1">
    <source>
        <dbReference type="ARBA" id="ARBA00004922"/>
    </source>
</evidence>
<evidence type="ECO:0000256" key="6">
    <source>
        <dbReference type="ARBA" id="ARBA00022737"/>
    </source>
</evidence>
<dbReference type="STRING" id="580332.Slit_2210"/>
<dbReference type="EC" id="2.4.1.255" evidence="3"/>
<gene>
    <name evidence="10" type="ordered locus">Slit_2210</name>
</gene>
<sequence>MLSHAELLLERGNAQQALPLLVEQCEKTPRDAHAWFLLGACNHQANRLEAALQALERALSIEPRHIQARCAKGAVLCDLGRSQEALSVYRKALHLAPADAQLLLNMGIVLERMGDQNAALERYDLALRHHPEFASALLNRGSMLIRLGRLQDALDNNRRLVGLYPEWEHAQFNLGESLMALSRWEEGLAAYERAVALNPRSAKAHFSAGLALAMLKRFDRARQEFLTTQVIDPAAFDQFMRNAAVSTGAELHQFTPEVIYLLKESARLDVCDWGNWNALVADFGHQVGHSSGQTEKMAEPALAFRAGALPISGDASLELAKNVAVLIAEKVASFPPFAHETKHAGKVRIGYVSPDFRSHPIATVTRRLYALHDRERFEVYGYSLHPGDNSEVRRDIEQGCDVFRELSGVDDRAAAETIHRDGIDILIDLAGYTRFSRPEIFAMRPAPLQASYLGMLQTTGADFIDYFMADPVVVPAATTARFFAEKIAYLPNSYFLFDNRLQISPQQLTREELGLPAHGFVFCCHNSSYKITPVDLDIWMRLLKRVPGSVLWLYKSSAEVEANLRREAESRGVEPHRLVFANQAPHATYLARYRMADLFLDTAFYNAQTTAAEALWAGLPVLTCPGVTMASRVASGLLHAIGLEEMIAGSPQQYEECAYRLATHANELAQVRERLANRRLSATLFDTERQVRNLESAYQAMWQRHQSGLAPESFQVADLRSPESGNSTRHQPSLKT</sequence>
<dbReference type="SUPFAM" id="SSF53756">
    <property type="entry name" value="UDP-Glycosyltransferase/glycogen phosphorylase"/>
    <property type="match status" value="1"/>
</dbReference>
<reference evidence="10 11" key="1">
    <citation type="submission" date="2010-03" db="EMBL/GenBank/DDBJ databases">
        <title>Complete sequence of Sideroxydans lithotrophicus ES-1.</title>
        <authorList>
            <consortium name="US DOE Joint Genome Institute"/>
            <person name="Lucas S."/>
            <person name="Copeland A."/>
            <person name="Lapidus A."/>
            <person name="Cheng J.-F."/>
            <person name="Bruce D."/>
            <person name="Goodwin L."/>
            <person name="Pitluck S."/>
            <person name="Munk A.C."/>
            <person name="Detter J.C."/>
            <person name="Han C."/>
            <person name="Tapia R."/>
            <person name="Larimer F."/>
            <person name="Land M."/>
            <person name="Hauser L."/>
            <person name="Kyrpides N."/>
            <person name="Ivanova N."/>
            <person name="Emerson D."/>
            <person name="Woyke T."/>
        </authorList>
    </citation>
    <scope>NUCLEOTIDE SEQUENCE [LARGE SCALE GENOMIC DNA]</scope>
    <source>
        <strain evidence="10 11">ES-1</strain>
    </source>
</reference>
<dbReference type="SMART" id="SM00028">
    <property type="entry name" value="TPR"/>
    <property type="match status" value="6"/>
</dbReference>
<evidence type="ECO:0000256" key="5">
    <source>
        <dbReference type="ARBA" id="ARBA00022679"/>
    </source>
</evidence>
<dbReference type="InterPro" id="IPR011990">
    <property type="entry name" value="TPR-like_helical_dom_sf"/>
</dbReference>
<dbReference type="OrthoDB" id="101857at2"/>
<dbReference type="SUPFAM" id="SSF48452">
    <property type="entry name" value="TPR-like"/>
    <property type="match status" value="1"/>
</dbReference>
<dbReference type="PANTHER" id="PTHR44998">
    <property type="match status" value="1"/>
</dbReference>
<feature type="repeat" description="TPR" evidence="8">
    <location>
        <begin position="168"/>
        <end position="201"/>
    </location>
</feature>
<feature type="repeat" description="TPR" evidence="8">
    <location>
        <begin position="66"/>
        <end position="99"/>
    </location>
</feature>
<dbReference type="AlphaFoldDB" id="D5CUQ1"/>
<feature type="domain" description="O-GlcNAc transferase C-terminal" evidence="9">
    <location>
        <begin position="509"/>
        <end position="693"/>
    </location>
</feature>
<dbReference type="eggNOG" id="COG3914">
    <property type="taxonomic scope" value="Bacteria"/>
</dbReference>
<dbReference type="InterPro" id="IPR029489">
    <property type="entry name" value="OGT/SEC/SPY_C"/>
</dbReference>
<dbReference type="Pfam" id="PF13432">
    <property type="entry name" value="TPR_16"/>
    <property type="match status" value="3"/>
</dbReference>
<keyword evidence="5" id="KW-0808">Transferase</keyword>
<comment type="similarity">
    <text evidence="2">Belongs to the glycosyltransferase 41 family. O-GlcNAc transferase subfamily.</text>
</comment>
<dbReference type="GO" id="GO:0097363">
    <property type="term" value="F:protein O-acetylglucosaminyltransferase activity"/>
    <property type="evidence" value="ECO:0007669"/>
    <property type="project" value="UniProtKB-EC"/>
</dbReference>
<evidence type="ECO:0000256" key="3">
    <source>
        <dbReference type="ARBA" id="ARBA00011970"/>
    </source>
</evidence>
<feature type="repeat" description="TPR" evidence="8">
    <location>
        <begin position="32"/>
        <end position="65"/>
    </location>
</feature>
<dbReference type="EMBL" id="CP001965">
    <property type="protein sequence ID" value="ADE12438.1"/>
    <property type="molecule type" value="Genomic_DNA"/>
</dbReference>
<feature type="domain" description="O-GlcNAc transferase C-terminal" evidence="9">
    <location>
        <begin position="270"/>
        <end position="500"/>
    </location>
</feature>
<dbReference type="Proteomes" id="UP000001625">
    <property type="component" value="Chromosome"/>
</dbReference>
<evidence type="ECO:0000313" key="10">
    <source>
        <dbReference type="EMBL" id="ADE12438.1"/>
    </source>
</evidence>
<keyword evidence="7 8" id="KW-0802">TPR repeat</keyword>
<dbReference type="Gene3D" id="3.40.50.11380">
    <property type="match status" value="1"/>
</dbReference>
<evidence type="ECO:0000256" key="4">
    <source>
        <dbReference type="ARBA" id="ARBA00022676"/>
    </source>
</evidence>
<evidence type="ECO:0000256" key="7">
    <source>
        <dbReference type="ARBA" id="ARBA00022803"/>
    </source>
</evidence>
<dbReference type="eggNOG" id="COG0457">
    <property type="taxonomic scope" value="Bacteria"/>
</dbReference>
<keyword evidence="11" id="KW-1185">Reference proteome</keyword>
<evidence type="ECO:0000259" key="9">
    <source>
        <dbReference type="Pfam" id="PF13844"/>
    </source>
</evidence>
<dbReference type="CAZy" id="GT41">
    <property type="family name" value="Glycosyltransferase Family 41"/>
</dbReference>
<protein>
    <recommendedName>
        <fullName evidence="3">protein O-GlcNAc transferase</fullName>
        <ecNumber evidence="3">2.4.1.255</ecNumber>
    </recommendedName>
</protein>
<evidence type="ECO:0000313" key="11">
    <source>
        <dbReference type="Proteomes" id="UP000001625"/>
    </source>
</evidence>
<dbReference type="Pfam" id="PF13844">
    <property type="entry name" value="Glyco_transf_41"/>
    <property type="match status" value="2"/>
</dbReference>
<dbReference type="Gene3D" id="3.40.50.2000">
    <property type="entry name" value="Glycogen Phosphorylase B"/>
    <property type="match status" value="1"/>
</dbReference>
<proteinExistence type="inferred from homology"/>
<feature type="repeat" description="TPR" evidence="8">
    <location>
        <begin position="134"/>
        <end position="167"/>
    </location>
</feature>